<keyword evidence="3" id="KW-1185">Reference proteome</keyword>
<dbReference type="Gene3D" id="1.10.510.10">
    <property type="entry name" value="Transferase(Phosphotransferase) domain 1"/>
    <property type="match status" value="1"/>
</dbReference>
<dbReference type="InterPro" id="IPR011009">
    <property type="entry name" value="Kinase-like_dom_sf"/>
</dbReference>
<evidence type="ECO:0000313" key="3">
    <source>
        <dbReference type="Proteomes" id="UP000728032"/>
    </source>
</evidence>
<evidence type="ECO:0000256" key="1">
    <source>
        <dbReference type="SAM" id="Phobius"/>
    </source>
</evidence>
<evidence type="ECO:0008006" key="4">
    <source>
        <dbReference type="Google" id="ProtNLM"/>
    </source>
</evidence>
<feature type="transmembrane region" description="Helical" evidence="1">
    <location>
        <begin position="20"/>
        <end position="43"/>
    </location>
</feature>
<dbReference type="Proteomes" id="UP000728032">
    <property type="component" value="Unassembled WGS sequence"/>
</dbReference>
<keyword evidence="1" id="KW-0472">Membrane</keyword>
<keyword evidence="1" id="KW-1133">Transmembrane helix</keyword>
<dbReference type="EMBL" id="OC919511">
    <property type="protein sequence ID" value="CAD7651463.1"/>
    <property type="molecule type" value="Genomic_DNA"/>
</dbReference>
<proteinExistence type="predicted"/>
<name>A0A7R9QN08_9ACAR</name>
<protein>
    <recommendedName>
        <fullName evidence="4">Protein kinase domain-containing protein</fullName>
    </recommendedName>
</protein>
<dbReference type="SUPFAM" id="SSF56112">
    <property type="entry name" value="Protein kinase-like (PK-like)"/>
    <property type="match status" value="1"/>
</dbReference>
<sequence length="269" mass="30553">MDTRDDRNLVLSGQLFQHLYYLSIEMIGYSVSYLLLTISAALLSRPLVGSSIHMRLGFLRAMSSWAMASRFCSPPEQFSTFVPSVSPIERSDNSFLAYLLWFTSWCSPAFFSFEAYMRDWRPVKPTTRCSFMFCTIKQERIFFAELRVDFPHPEGPISAVRLPKSTDPLIPLSMAFGGFQGRTDCPLNFRSIQAMASAPDRKTVRNGRYLQVADFGLATVHQHSSDKGDLRYQAPEVGQGVVYNHKIDIYSLAKIADNIFGLNLEDKRL</sequence>
<dbReference type="EMBL" id="CAJPVJ010004686">
    <property type="protein sequence ID" value="CAG2168829.1"/>
    <property type="molecule type" value="Genomic_DNA"/>
</dbReference>
<reference evidence="2" key="1">
    <citation type="submission" date="2020-11" db="EMBL/GenBank/DDBJ databases">
        <authorList>
            <person name="Tran Van P."/>
        </authorList>
    </citation>
    <scope>NUCLEOTIDE SEQUENCE</scope>
</reference>
<evidence type="ECO:0000313" key="2">
    <source>
        <dbReference type="EMBL" id="CAD7651463.1"/>
    </source>
</evidence>
<accession>A0A7R9QN08</accession>
<dbReference type="AlphaFoldDB" id="A0A7R9QN08"/>
<organism evidence="2">
    <name type="scientific">Oppiella nova</name>
    <dbReference type="NCBI Taxonomy" id="334625"/>
    <lineage>
        <taxon>Eukaryota</taxon>
        <taxon>Metazoa</taxon>
        <taxon>Ecdysozoa</taxon>
        <taxon>Arthropoda</taxon>
        <taxon>Chelicerata</taxon>
        <taxon>Arachnida</taxon>
        <taxon>Acari</taxon>
        <taxon>Acariformes</taxon>
        <taxon>Sarcoptiformes</taxon>
        <taxon>Oribatida</taxon>
        <taxon>Brachypylina</taxon>
        <taxon>Oppioidea</taxon>
        <taxon>Oppiidae</taxon>
        <taxon>Oppiella</taxon>
    </lineage>
</organism>
<gene>
    <name evidence="2" type="ORF">ONB1V03_LOCUS8313</name>
</gene>
<keyword evidence="1" id="KW-0812">Transmembrane</keyword>